<reference evidence="3" key="1">
    <citation type="submission" date="2022-05" db="EMBL/GenBank/DDBJ databases">
        <title>Expanded diversity of anoxic marine methylotrophy in a Black Sea sulfate reducing microorganism.</title>
        <authorList>
            <person name="Fischer P.Q."/>
            <person name="Stams A.J.M."/>
            <person name="Villanueva L."/>
            <person name="Sousa D.Z."/>
        </authorList>
    </citation>
    <scope>NUCLEOTIDE SEQUENCE</scope>
    <source>
        <strain evidence="3">P130</strain>
    </source>
</reference>
<keyword evidence="4" id="KW-1185">Reference proteome</keyword>
<keyword evidence="1" id="KW-0472">Membrane</keyword>
<evidence type="ECO:0000256" key="1">
    <source>
        <dbReference type="SAM" id="Phobius"/>
    </source>
</evidence>
<dbReference type="EMBL" id="JAMJEV010000008">
    <property type="protein sequence ID" value="MDO0823474.1"/>
    <property type="molecule type" value="Genomic_DNA"/>
</dbReference>
<name>A0ABT8QSK2_9FIRM</name>
<gene>
    <name evidence="3" type="ORF">M8H41_11470</name>
</gene>
<dbReference type="RefSeq" id="WP_252469085.1">
    <property type="nucleotide sequence ID" value="NZ_JAMHFY010000008.1"/>
</dbReference>
<keyword evidence="1" id="KW-0812">Transmembrane</keyword>
<feature type="transmembrane region" description="Helical" evidence="1">
    <location>
        <begin position="21"/>
        <end position="50"/>
    </location>
</feature>
<sequence length="56" mass="6280">MQLEFKRNLGVKDRIIRIAIGLILVILVMMHVVTGWMSSSALFIAGLMIFEAVIGY</sequence>
<evidence type="ECO:0000259" key="2">
    <source>
        <dbReference type="Pfam" id="PF11127"/>
    </source>
</evidence>
<dbReference type="Pfam" id="PF11127">
    <property type="entry name" value="YgaP-like_TM"/>
    <property type="match status" value="1"/>
</dbReference>
<dbReference type="InterPro" id="IPR021309">
    <property type="entry name" value="YgaP-like_TM"/>
</dbReference>
<evidence type="ECO:0000313" key="3">
    <source>
        <dbReference type="EMBL" id="MDO0823474.1"/>
    </source>
</evidence>
<accession>A0ABT8QSK2</accession>
<protein>
    <submittedName>
        <fullName evidence="3">DUF2892 domain-containing protein</fullName>
    </submittedName>
</protein>
<organism evidence="3 4">
    <name type="scientific">Desulfosporosinus nitroreducens</name>
    <dbReference type="NCBI Taxonomy" id="2018668"/>
    <lineage>
        <taxon>Bacteria</taxon>
        <taxon>Bacillati</taxon>
        <taxon>Bacillota</taxon>
        <taxon>Clostridia</taxon>
        <taxon>Eubacteriales</taxon>
        <taxon>Desulfitobacteriaceae</taxon>
        <taxon>Desulfosporosinus</taxon>
    </lineage>
</organism>
<keyword evidence="1" id="KW-1133">Transmembrane helix</keyword>
<comment type="caution">
    <text evidence="3">The sequence shown here is derived from an EMBL/GenBank/DDBJ whole genome shotgun (WGS) entry which is preliminary data.</text>
</comment>
<evidence type="ECO:0000313" key="4">
    <source>
        <dbReference type="Proteomes" id="UP001176021"/>
    </source>
</evidence>
<dbReference type="Proteomes" id="UP001176021">
    <property type="component" value="Unassembled WGS sequence"/>
</dbReference>
<feature type="domain" description="Inner membrane protein YgaP-like transmembrane" evidence="2">
    <location>
        <begin position="6"/>
        <end position="56"/>
    </location>
</feature>
<proteinExistence type="predicted"/>